<dbReference type="EMBL" id="GGEC01007222">
    <property type="protein sequence ID" value="MBW87705.1"/>
    <property type="molecule type" value="Transcribed_RNA"/>
</dbReference>
<evidence type="ECO:0000313" key="1">
    <source>
        <dbReference type="EMBL" id="MBW87705.1"/>
    </source>
</evidence>
<protein>
    <submittedName>
        <fullName evidence="1">Uncharacterized protein</fullName>
    </submittedName>
</protein>
<proteinExistence type="predicted"/>
<dbReference type="AlphaFoldDB" id="A0A2P2J2M5"/>
<organism evidence="1">
    <name type="scientific">Rhizophora mucronata</name>
    <name type="common">Asiatic mangrove</name>
    <dbReference type="NCBI Taxonomy" id="61149"/>
    <lineage>
        <taxon>Eukaryota</taxon>
        <taxon>Viridiplantae</taxon>
        <taxon>Streptophyta</taxon>
        <taxon>Embryophyta</taxon>
        <taxon>Tracheophyta</taxon>
        <taxon>Spermatophyta</taxon>
        <taxon>Magnoliopsida</taxon>
        <taxon>eudicotyledons</taxon>
        <taxon>Gunneridae</taxon>
        <taxon>Pentapetalae</taxon>
        <taxon>rosids</taxon>
        <taxon>fabids</taxon>
        <taxon>Malpighiales</taxon>
        <taxon>Rhizophoraceae</taxon>
        <taxon>Rhizophora</taxon>
    </lineage>
</organism>
<sequence>MILSRFDIILRPSKFREFETIKQTQNQV</sequence>
<accession>A0A2P2J2M5</accession>
<reference evidence="1" key="1">
    <citation type="submission" date="2018-02" db="EMBL/GenBank/DDBJ databases">
        <title>Rhizophora mucronata_Transcriptome.</title>
        <authorList>
            <person name="Meera S.P."/>
            <person name="Sreeshan A."/>
            <person name="Augustine A."/>
        </authorList>
    </citation>
    <scope>NUCLEOTIDE SEQUENCE</scope>
    <source>
        <tissue evidence="1">Leaf</tissue>
    </source>
</reference>
<name>A0A2P2J2M5_RHIMU</name>